<dbReference type="HAMAP" id="MF_00081">
    <property type="entry name" value="HrcA"/>
    <property type="match status" value="1"/>
</dbReference>
<dbReference type="Gene3D" id="3.30.390.60">
    <property type="entry name" value="Heat-inducible transcription repressor hrca homolog, domain 3"/>
    <property type="match status" value="1"/>
</dbReference>
<gene>
    <name evidence="5 7" type="primary">hrcA</name>
    <name evidence="7" type="ORF">ENG14_07245</name>
</gene>
<keyword evidence="2 5" id="KW-0805">Transcription regulation</keyword>
<evidence type="ECO:0000256" key="1">
    <source>
        <dbReference type="ARBA" id="ARBA00022491"/>
    </source>
</evidence>
<proteinExistence type="inferred from homology"/>
<evidence type="ECO:0000256" key="2">
    <source>
        <dbReference type="ARBA" id="ARBA00023015"/>
    </source>
</evidence>
<dbReference type="SUPFAM" id="SSF55781">
    <property type="entry name" value="GAF domain-like"/>
    <property type="match status" value="1"/>
</dbReference>
<dbReference type="PIRSF" id="PIRSF005485">
    <property type="entry name" value="HrcA"/>
    <property type="match status" value="1"/>
</dbReference>
<evidence type="ECO:0000313" key="7">
    <source>
        <dbReference type="EMBL" id="HDL90683.1"/>
    </source>
</evidence>
<dbReference type="InterPro" id="IPR029016">
    <property type="entry name" value="GAF-like_dom_sf"/>
</dbReference>
<protein>
    <recommendedName>
        <fullName evidence="5">Heat-inducible transcription repressor HrcA</fullName>
    </recommendedName>
</protein>
<evidence type="ECO:0000256" key="5">
    <source>
        <dbReference type="HAMAP-Rule" id="MF_00081"/>
    </source>
</evidence>
<dbReference type="EMBL" id="DQZW01000343">
    <property type="protein sequence ID" value="HDL90683.1"/>
    <property type="molecule type" value="Genomic_DNA"/>
</dbReference>
<comment type="caution">
    <text evidence="7">The sequence shown here is derived from an EMBL/GenBank/DDBJ whole genome shotgun (WGS) entry which is preliminary data.</text>
</comment>
<dbReference type="GO" id="GO:0045892">
    <property type="term" value="P:negative regulation of DNA-templated transcription"/>
    <property type="evidence" value="ECO:0007669"/>
    <property type="project" value="UniProtKB-UniRule"/>
</dbReference>
<dbReference type="GO" id="GO:0003677">
    <property type="term" value="F:DNA binding"/>
    <property type="evidence" value="ECO:0007669"/>
    <property type="project" value="InterPro"/>
</dbReference>
<dbReference type="PANTHER" id="PTHR34824:SF1">
    <property type="entry name" value="HEAT-INDUCIBLE TRANSCRIPTION REPRESSOR HRCA"/>
    <property type="match status" value="1"/>
</dbReference>
<dbReference type="SUPFAM" id="SSF46785">
    <property type="entry name" value="Winged helix' DNA-binding domain"/>
    <property type="match status" value="1"/>
</dbReference>
<dbReference type="Gene3D" id="1.10.10.10">
    <property type="entry name" value="Winged helix-like DNA-binding domain superfamily/Winged helix DNA-binding domain"/>
    <property type="match status" value="1"/>
</dbReference>
<comment type="similarity">
    <text evidence="5">Belongs to the HrcA family.</text>
</comment>
<dbReference type="InterPro" id="IPR036388">
    <property type="entry name" value="WH-like_DNA-bd_sf"/>
</dbReference>
<dbReference type="InterPro" id="IPR023120">
    <property type="entry name" value="WHTH_transcript_rep_HrcA_IDD"/>
</dbReference>
<feature type="domain" description="Heat-inducible transcription repressor HrcA C-terminal" evidence="6">
    <location>
        <begin position="106"/>
        <end position="328"/>
    </location>
</feature>
<evidence type="ECO:0000256" key="4">
    <source>
        <dbReference type="ARBA" id="ARBA00023163"/>
    </source>
</evidence>
<dbReference type="PANTHER" id="PTHR34824">
    <property type="entry name" value="HEAT-INDUCIBLE TRANSCRIPTION REPRESSOR HRCA"/>
    <property type="match status" value="1"/>
</dbReference>
<dbReference type="NCBIfam" id="TIGR00331">
    <property type="entry name" value="hrcA"/>
    <property type="match status" value="1"/>
</dbReference>
<dbReference type="Pfam" id="PF01628">
    <property type="entry name" value="HrcA"/>
    <property type="match status" value="1"/>
</dbReference>
<dbReference type="InterPro" id="IPR036390">
    <property type="entry name" value="WH_DNA-bd_sf"/>
</dbReference>
<keyword evidence="1 5" id="KW-0678">Repressor</keyword>
<dbReference type="AlphaFoldDB" id="A0A7C0WUN6"/>
<dbReference type="InterPro" id="IPR021153">
    <property type="entry name" value="HrcA_C"/>
</dbReference>
<comment type="function">
    <text evidence="5">Negative regulator of class I heat shock genes (grpE-dnaK-dnaJ and groELS operons). Prevents heat-shock induction of these operons.</text>
</comment>
<keyword evidence="3 5" id="KW-0346">Stress response</keyword>
<evidence type="ECO:0000259" key="6">
    <source>
        <dbReference type="Pfam" id="PF01628"/>
    </source>
</evidence>
<accession>A0A7C0WUN6</accession>
<evidence type="ECO:0000256" key="3">
    <source>
        <dbReference type="ARBA" id="ARBA00023016"/>
    </source>
</evidence>
<sequence>MSELSSRDQRVLKAIVIDYIRSGEPVGSRTVSKKYMTNLSSATIRNVMADLEDLGYVYQPHTSAGRVPTEKGLRFYLESLIEPKKLGKKEKEAIRKAYIDIKGSVEEILKKTSHLLSSLCSQAAVVLWPRLSASKFRHIEFIRLYAHHVLTILVAESGIVHHRLVVSDEDFSQDDLDKFSRYLNDILKNLTLEEVKYKILEELKEEKAEFDRIYDRAIDIVKKALQAQHEETEVYIEGQSKLLDYPEFSDIDRLKTILRAFEDKSRLLKLLDMTLESGEGVQVILGPESRVQELQELSIVSSPYRKKDVVLGVIGVIGPLRMDYPKIIPIVDYTARVLSEIMENPDG</sequence>
<keyword evidence="4 5" id="KW-0804">Transcription</keyword>
<dbReference type="InterPro" id="IPR002571">
    <property type="entry name" value="HrcA"/>
</dbReference>
<organism evidence="7">
    <name type="scientific">Thermodesulforhabdus norvegica</name>
    <dbReference type="NCBI Taxonomy" id="39841"/>
    <lineage>
        <taxon>Bacteria</taxon>
        <taxon>Pseudomonadati</taxon>
        <taxon>Thermodesulfobacteriota</taxon>
        <taxon>Syntrophobacteria</taxon>
        <taxon>Syntrophobacterales</taxon>
        <taxon>Thermodesulforhabdaceae</taxon>
        <taxon>Thermodesulforhabdus</taxon>
    </lineage>
</organism>
<dbReference type="Proteomes" id="UP000886355">
    <property type="component" value="Unassembled WGS sequence"/>
</dbReference>
<reference evidence="7" key="1">
    <citation type="journal article" date="2020" name="mSystems">
        <title>Genome- and Community-Level Interaction Insights into Carbon Utilization and Element Cycling Functions of Hydrothermarchaeota in Hydrothermal Sediment.</title>
        <authorList>
            <person name="Zhou Z."/>
            <person name="Liu Y."/>
            <person name="Xu W."/>
            <person name="Pan J."/>
            <person name="Luo Z.H."/>
            <person name="Li M."/>
        </authorList>
    </citation>
    <scope>NUCLEOTIDE SEQUENCE [LARGE SCALE GENOMIC DNA]</scope>
    <source>
        <strain evidence="7">HyVt-19</strain>
    </source>
</reference>
<dbReference type="Gene3D" id="3.30.450.40">
    <property type="match status" value="1"/>
</dbReference>
<name>A0A7C0WUN6_9BACT</name>